<comment type="pathway">
    <text evidence="3 17 18">Cell wall biogenesis; peptidoglycan biosynthesis.</text>
</comment>
<sequence>MDLMGKQVVIIGLARSGLAAAQLVSREGAGVLLNDRKPVAEMAAELQKHNIEVPHLVGGGHPAEMITPDVALVIKNPGVPMDLEPIQKALELGIPVVTEVEVAAGFLSVPMVAITGTNGKTTTTALTGEIFQAAGKKTAVAGNIGLPLSAVAVEDTKYEAVVAELSSFQLEATIDFRPQISAILNLTPDHMDRHKTMEAYVEAKEKIFANQKASDVTVLNADDPRTYALRGRPRCRVYLFSRRRQVERGAFVRNGHVVVRDGENEETVCGVDEIRIPGAHNLENALAAALLAWLGGVAVEVIAKTLKNFPGVSHRLEHVREFGGVTYINDSKGTNSDAAIKALEAFAAPKLLIAGGYDKGGDFSSFAAAIKKHARYVVLLGEVAGRLAQALDEVDYHAYSTADSLEDAVKIASDTAQSGEVVLLSPGCASWDMFEDFEQRGNTFKEAVWELGRA</sequence>
<keyword evidence="17 18" id="KW-0131">Cell cycle</keyword>
<evidence type="ECO:0000256" key="16">
    <source>
        <dbReference type="ARBA" id="ARBA00047632"/>
    </source>
</evidence>
<keyword evidence="11 17" id="KW-0133">Cell shape</keyword>
<keyword evidence="12 17" id="KW-0573">Peptidoglycan synthesis</keyword>
<reference evidence="21 22" key="1">
    <citation type="submission" date="2009-02" db="EMBL/GenBank/DDBJ databases">
        <title>Sequencing of the draft genome and assembly of Dethiobacter alkaliphilus AHT 1.</title>
        <authorList>
            <consortium name="US DOE Joint Genome Institute (JGI-PGF)"/>
            <person name="Lucas S."/>
            <person name="Copeland A."/>
            <person name="Lapidus A."/>
            <person name="Glavina del Rio T."/>
            <person name="Dalin E."/>
            <person name="Tice H."/>
            <person name="Bruce D."/>
            <person name="Goodwin L."/>
            <person name="Pitluck S."/>
            <person name="Larimer F."/>
            <person name="Land M.L."/>
            <person name="Hauser L."/>
            <person name="Muyzer G."/>
        </authorList>
    </citation>
    <scope>NUCLEOTIDE SEQUENCE [LARGE SCALE GENOMIC DNA]</scope>
    <source>
        <strain evidence="21 22">AHT 1</strain>
    </source>
</reference>
<evidence type="ECO:0000256" key="6">
    <source>
        <dbReference type="ARBA" id="ARBA00015655"/>
    </source>
</evidence>
<comment type="similarity">
    <text evidence="4 17">Belongs to the MurCDEF family.</text>
</comment>
<gene>
    <name evidence="17" type="primary">murD</name>
    <name evidence="21" type="ORF">DealDRAFT_1348</name>
</gene>
<keyword evidence="9 17" id="KW-0547">Nucleotide-binding</keyword>
<dbReference type="eggNOG" id="COG0771">
    <property type="taxonomic scope" value="Bacteria"/>
</dbReference>
<dbReference type="GO" id="GO:0005524">
    <property type="term" value="F:ATP binding"/>
    <property type="evidence" value="ECO:0007669"/>
    <property type="project" value="UniProtKB-UniRule"/>
</dbReference>
<dbReference type="GO" id="GO:0008360">
    <property type="term" value="P:regulation of cell shape"/>
    <property type="evidence" value="ECO:0007669"/>
    <property type="project" value="UniProtKB-KW"/>
</dbReference>
<dbReference type="PANTHER" id="PTHR43692">
    <property type="entry name" value="UDP-N-ACETYLMURAMOYLALANINE--D-GLUTAMATE LIGASE"/>
    <property type="match status" value="1"/>
</dbReference>
<dbReference type="GO" id="GO:0008764">
    <property type="term" value="F:UDP-N-acetylmuramoylalanine-D-glutamate ligase activity"/>
    <property type="evidence" value="ECO:0007669"/>
    <property type="project" value="UniProtKB-UniRule"/>
</dbReference>
<comment type="catalytic activity">
    <reaction evidence="16 17 18">
        <text>UDP-N-acetyl-alpha-D-muramoyl-L-alanine + D-glutamate + ATP = UDP-N-acetyl-alpha-D-muramoyl-L-alanyl-D-glutamate + ADP + phosphate + H(+)</text>
        <dbReference type="Rhea" id="RHEA:16429"/>
        <dbReference type="ChEBI" id="CHEBI:15378"/>
        <dbReference type="ChEBI" id="CHEBI:29986"/>
        <dbReference type="ChEBI" id="CHEBI:30616"/>
        <dbReference type="ChEBI" id="CHEBI:43474"/>
        <dbReference type="ChEBI" id="CHEBI:83898"/>
        <dbReference type="ChEBI" id="CHEBI:83900"/>
        <dbReference type="ChEBI" id="CHEBI:456216"/>
        <dbReference type="EC" id="6.3.2.9"/>
    </reaction>
</comment>
<evidence type="ECO:0000256" key="4">
    <source>
        <dbReference type="ARBA" id="ARBA00010416"/>
    </source>
</evidence>
<evidence type="ECO:0000313" key="21">
    <source>
        <dbReference type="EMBL" id="EEG77628.1"/>
    </source>
</evidence>
<dbReference type="GO" id="GO:0009252">
    <property type="term" value="P:peptidoglycan biosynthetic process"/>
    <property type="evidence" value="ECO:0007669"/>
    <property type="project" value="UniProtKB-UniRule"/>
</dbReference>
<dbReference type="SUPFAM" id="SSF53244">
    <property type="entry name" value="MurD-like peptide ligases, peptide-binding domain"/>
    <property type="match status" value="1"/>
</dbReference>
<dbReference type="Gene3D" id="3.40.50.720">
    <property type="entry name" value="NAD(P)-binding Rossmann-like Domain"/>
    <property type="match status" value="1"/>
</dbReference>
<dbReference type="Gene3D" id="3.90.190.20">
    <property type="entry name" value="Mur ligase, C-terminal domain"/>
    <property type="match status" value="1"/>
</dbReference>
<accession>C0GFT9</accession>
<dbReference type="EC" id="6.3.2.9" evidence="5 17"/>
<evidence type="ECO:0000256" key="8">
    <source>
        <dbReference type="ARBA" id="ARBA00022598"/>
    </source>
</evidence>
<protein>
    <recommendedName>
        <fullName evidence="6 17">UDP-N-acetylmuramoylalanine--D-glutamate ligase</fullName>
        <ecNumber evidence="5 17">6.3.2.9</ecNumber>
    </recommendedName>
    <alternativeName>
        <fullName evidence="15 17">D-glutamic acid-adding enzyme</fullName>
    </alternativeName>
    <alternativeName>
        <fullName evidence="14 17">UDP-N-acetylmuramoyl-L-alanyl-D-glutamate synthetase</fullName>
    </alternativeName>
</protein>
<comment type="caution">
    <text evidence="21">The sequence shown here is derived from an EMBL/GenBank/DDBJ whole genome shotgun (WGS) entry which is preliminary data.</text>
</comment>
<keyword evidence="13 17" id="KW-0961">Cell wall biogenesis/degradation</keyword>
<evidence type="ECO:0000256" key="2">
    <source>
        <dbReference type="ARBA" id="ARBA00004496"/>
    </source>
</evidence>
<dbReference type="OrthoDB" id="9809796at2"/>
<evidence type="ECO:0000256" key="10">
    <source>
        <dbReference type="ARBA" id="ARBA00022840"/>
    </source>
</evidence>
<dbReference type="InterPro" id="IPR013221">
    <property type="entry name" value="Mur_ligase_cen"/>
</dbReference>
<keyword evidence="22" id="KW-1185">Reference proteome</keyword>
<dbReference type="Pfam" id="PF08245">
    <property type="entry name" value="Mur_ligase_M"/>
    <property type="match status" value="1"/>
</dbReference>
<feature type="domain" description="Mur ligase central" evidence="20">
    <location>
        <begin position="114"/>
        <end position="291"/>
    </location>
</feature>
<evidence type="ECO:0000256" key="17">
    <source>
        <dbReference type="HAMAP-Rule" id="MF_00639"/>
    </source>
</evidence>
<dbReference type="SUPFAM" id="SSF51984">
    <property type="entry name" value="MurCD N-terminal domain"/>
    <property type="match status" value="1"/>
</dbReference>
<dbReference type="InterPro" id="IPR036615">
    <property type="entry name" value="Mur_ligase_C_dom_sf"/>
</dbReference>
<keyword evidence="7 17" id="KW-0963">Cytoplasm</keyword>
<evidence type="ECO:0000256" key="3">
    <source>
        <dbReference type="ARBA" id="ARBA00004752"/>
    </source>
</evidence>
<dbReference type="Gene3D" id="3.40.1190.10">
    <property type="entry name" value="Mur-like, catalytic domain"/>
    <property type="match status" value="1"/>
</dbReference>
<evidence type="ECO:0000256" key="13">
    <source>
        <dbReference type="ARBA" id="ARBA00023316"/>
    </source>
</evidence>
<dbReference type="AlphaFoldDB" id="C0GFT9"/>
<evidence type="ECO:0000256" key="11">
    <source>
        <dbReference type="ARBA" id="ARBA00022960"/>
    </source>
</evidence>
<dbReference type="InterPro" id="IPR004101">
    <property type="entry name" value="Mur_ligase_C"/>
</dbReference>
<evidence type="ECO:0000256" key="9">
    <source>
        <dbReference type="ARBA" id="ARBA00022741"/>
    </source>
</evidence>
<evidence type="ECO:0000256" key="12">
    <source>
        <dbReference type="ARBA" id="ARBA00022984"/>
    </source>
</evidence>
<comment type="function">
    <text evidence="1 17 18">Cell wall formation. Catalyzes the addition of glutamate to the nucleotide precursor UDP-N-acetylmuramoyl-L-alanine (UMA).</text>
</comment>
<dbReference type="UniPathway" id="UPA00219"/>
<dbReference type="NCBIfam" id="TIGR01087">
    <property type="entry name" value="murD"/>
    <property type="match status" value="1"/>
</dbReference>
<evidence type="ECO:0000256" key="5">
    <source>
        <dbReference type="ARBA" id="ARBA00012212"/>
    </source>
</evidence>
<dbReference type="GO" id="GO:0071555">
    <property type="term" value="P:cell wall organization"/>
    <property type="evidence" value="ECO:0007669"/>
    <property type="project" value="UniProtKB-KW"/>
</dbReference>
<dbReference type="Pfam" id="PF21799">
    <property type="entry name" value="MurD-like_N"/>
    <property type="match status" value="1"/>
</dbReference>
<dbReference type="GO" id="GO:0051301">
    <property type="term" value="P:cell division"/>
    <property type="evidence" value="ECO:0007669"/>
    <property type="project" value="UniProtKB-KW"/>
</dbReference>
<proteinExistence type="inferred from homology"/>
<dbReference type="PANTHER" id="PTHR43692:SF1">
    <property type="entry name" value="UDP-N-ACETYLMURAMOYLALANINE--D-GLUTAMATE LIGASE"/>
    <property type="match status" value="1"/>
</dbReference>
<dbReference type="EMBL" id="ACJM01000006">
    <property type="protein sequence ID" value="EEG77628.1"/>
    <property type="molecule type" value="Genomic_DNA"/>
</dbReference>
<evidence type="ECO:0000313" key="22">
    <source>
        <dbReference type="Proteomes" id="UP000006443"/>
    </source>
</evidence>
<keyword evidence="8 17" id="KW-0436">Ligase</keyword>
<evidence type="ECO:0000256" key="15">
    <source>
        <dbReference type="ARBA" id="ARBA00032324"/>
    </source>
</evidence>
<dbReference type="STRING" id="555088.DealDRAFT_1348"/>
<organism evidence="21 22">
    <name type="scientific">Dethiobacter alkaliphilus AHT 1</name>
    <dbReference type="NCBI Taxonomy" id="555088"/>
    <lineage>
        <taxon>Bacteria</taxon>
        <taxon>Bacillati</taxon>
        <taxon>Bacillota</taxon>
        <taxon>Dethiobacteria</taxon>
        <taxon>Dethiobacterales</taxon>
        <taxon>Dethiobacteraceae</taxon>
        <taxon>Dethiobacter</taxon>
    </lineage>
</organism>
<evidence type="ECO:0000256" key="14">
    <source>
        <dbReference type="ARBA" id="ARBA00030398"/>
    </source>
</evidence>
<dbReference type="Proteomes" id="UP000006443">
    <property type="component" value="Unassembled WGS sequence"/>
</dbReference>
<keyword evidence="10 17" id="KW-0067">ATP-binding</keyword>
<evidence type="ECO:0000256" key="1">
    <source>
        <dbReference type="ARBA" id="ARBA00002734"/>
    </source>
</evidence>
<dbReference type="RefSeq" id="WP_008516030.1">
    <property type="nucleotide sequence ID" value="NZ_ACJM01000006.1"/>
</dbReference>
<feature type="binding site" evidence="17">
    <location>
        <begin position="116"/>
        <end position="122"/>
    </location>
    <ligand>
        <name>ATP</name>
        <dbReference type="ChEBI" id="CHEBI:30616"/>
    </ligand>
</feature>
<dbReference type="SUPFAM" id="SSF53623">
    <property type="entry name" value="MurD-like peptide ligases, catalytic domain"/>
    <property type="match status" value="1"/>
</dbReference>
<dbReference type="GO" id="GO:0005737">
    <property type="term" value="C:cytoplasm"/>
    <property type="evidence" value="ECO:0007669"/>
    <property type="project" value="UniProtKB-SubCell"/>
</dbReference>
<keyword evidence="17 18" id="KW-0132">Cell division</keyword>
<dbReference type="InterPro" id="IPR036565">
    <property type="entry name" value="Mur-like_cat_sf"/>
</dbReference>
<dbReference type="InterPro" id="IPR005762">
    <property type="entry name" value="MurD"/>
</dbReference>
<name>C0GFT9_DETAL</name>
<evidence type="ECO:0000259" key="20">
    <source>
        <dbReference type="Pfam" id="PF08245"/>
    </source>
</evidence>
<evidence type="ECO:0000256" key="18">
    <source>
        <dbReference type="RuleBase" id="RU003664"/>
    </source>
</evidence>
<evidence type="ECO:0000259" key="19">
    <source>
        <dbReference type="Pfam" id="PF02875"/>
    </source>
</evidence>
<dbReference type="Pfam" id="PF02875">
    <property type="entry name" value="Mur_ligase_C"/>
    <property type="match status" value="1"/>
</dbReference>
<dbReference type="HAMAP" id="MF_00639">
    <property type="entry name" value="MurD"/>
    <property type="match status" value="1"/>
</dbReference>
<comment type="subcellular location">
    <subcellularLocation>
        <location evidence="2 17 18">Cytoplasm</location>
    </subcellularLocation>
</comment>
<evidence type="ECO:0000256" key="7">
    <source>
        <dbReference type="ARBA" id="ARBA00022490"/>
    </source>
</evidence>
<feature type="domain" description="Mur ligase C-terminal" evidence="19">
    <location>
        <begin position="314"/>
        <end position="426"/>
    </location>
</feature>